<dbReference type="InterPro" id="IPR002347">
    <property type="entry name" value="SDR_fam"/>
</dbReference>
<dbReference type="InterPro" id="IPR051911">
    <property type="entry name" value="SDR_oxidoreductase"/>
</dbReference>
<evidence type="ECO:0008006" key="6">
    <source>
        <dbReference type="Google" id="ProtNLM"/>
    </source>
</evidence>
<keyword evidence="5" id="KW-1185">Reference proteome</keyword>
<evidence type="ECO:0000313" key="5">
    <source>
        <dbReference type="Proteomes" id="UP000027190"/>
    </source>
</evidence>
<evidence type="ECO:0000313" key="4">
    <source>
        <dbReference type="EMBL" id="KCZ59629.1"/>
    </source>
</evidence>
<dbReference type="Gene3D" id="3.40.50.720">
    <property type="entry name" value="NAD(P)-binding Rossmann-like Domain"/>
    <property type="match status" value="1"/>
</dbReference>
<dbReference type="InterPro" id="IPR020904">
    <property type="entry name" value="Sc_DH/Rdtase_CS"/>
</dbReference>
<dbReference type="PRINTS" id="PR00080">
    <property type="entry name" value="SDRFAMILY"/>
</dbReference>
<protein>
    <recommendedName>
        <fullName evidence="6">Short-chain dehydrogenase</fullName>
    </recommendedName>
</protein>
<proteinExistence type="inferred from homology"/>
<comment type="caution">
    <text evidence="4">The sequence shown here is derived from an EMBL/GenBank/DDBJ whole genome shotgun (WGS) entry which is preliminary data.</text>
</comment>
<dbReference type="PROSITE" id="PS00061">
    <property type="entry name" value="ADH_SHORT"/>
    <property type="match status" value="1"/>
</dbReference>
<dbReference type="PATRIC" id="fig|1280947.3.peg.1043"/>
<dbReference type="PANTHER" id="PTHR43976:SF16">
    <property type="entry name" value="SHORT-CHAIN DEHYDROGENASE_REDUCTASE FAMILY PROTEIN"/>
    <property type="match status" value="1"/>
</dbReference>
<dbReference type="GO" id="GO:0016491">
    <property type="term" value="F:oxidoreductase activity"/>
    <property type="evidence" value="ECO:0007669"/>
    <property type="project" value="UniProtKB-KW"/>
</dbReference>
<accession>A0A062UK49</accession>
<dbReference type="PRINTS" id="PR00081">
    <property type="entry name" value="GDHRDH"/>
</dbReference>
<organism evidence="4 5">
    <name type="scientific">Hyphomonas chukchiensis</name>
    <dbReference type="NCBI Taxonomy" id="1280947"/>
    <lineage>
        <taxon>Bacteria</taxon>
        <taxon>Pseudomonadati</taxon>
        <taxon>Pseudomonadota</taxon>
        <taxon>Alphaproteobacteria</taxon>
        <taxon>Hyphomonadales</taxon>
        <taxon>Hyphomonadaceae</taxon>
        <taxon>Hyphomonas</taxon>
    </lineage>
</organism>
<evidence type="ECO:0000256" key="3">
    <source>
        <dbReference type="RuleBase" id="RU000363"/>
    </source>
</evidence>
<dbReference type="Pfam" id="PF00106">
    <property type="entry name" value="adh_short"/>
    <property type="match status" value="1"/>
</dbReference>
<comment type="similarity">
    <text evidence="1 3">Belongs to the short-chain dehydrogenases/reductases (SDR) family.</text>
</comment>
<dbReference type="Proteomes" id="UP000027190">
    <property type="component" value="Unassembled WGS sequence"/>
</dbReference>
<sequence>MVVLVVGASTGFGAAIAEAFLAQGERVIGTSRLAPRNGAIAATGLTMAQLDVRDEASVAALASRLDGAGIVPDVVVLNAGYGISGAIEDTPVEAAMAQFNTNFFGVHRMVGALLPALRAQGSGRLIVIGSVAAQIPVPFQAFYSASKAAVASYAAALRMEVAAFGVDVTVVEPGDHKTAFGAARPLSDSGPESAYQPQAQRAVAIMETSELAGAPASDVARLVVKIAGLKKPKARYVQANRMERLGLALKRMLPAALFERIIMDTYKVPGRGRRTSG</sequence>
<dbReference type="SUPFAM" id="SSF51735">
    <property type="entry name" value="NAD(P)-binding Rossmann-fold domains"/>
    <property type="match status" value="1"/>
</dbReference>
<dbReference type="InterPro" id="IPR036291">
    <property type="entry name" value="NAD(P)-bd_dom_sf"/>
</dbReference>
<gene>
    <name evidence="4" type="ORF">HY30_13570</name>
</gene>
<dbReference type="PANTHER" id="PTHR43976">
    <property type="entry name" value="SHORT CHAIN DEHYDROGENASE"/>
    <property type="match status" value="1"/>
</dbReference>
<dbReference type="eggNOG" id="COG0300">
    <property type="taxonomic scope" value="Bacteria"/>
</dbReference>
<evidence type="ECO:0000256" key="1">
    <source>
        <dbReference type="ARBA" id="ARBA00006484"/>
    </source>
</evidence>
<name>A0A062UK49_9PROT</name>
<reference evidence="4 5" key="1">
    <citation type="journal article" date="2014" name="Antonie Van Leeuwenhoek">
        <title>Hyphomonas beringensis sp. nov. and Hyphomonas chukchiensis sp. nov., isolated from surface seawater of the Bering Sea and Chukchi Sea.</title>
        <authorList>
            <person name="Li C."/>
            <person name="Lai Q."/>
            <person name="Li G."/>
            <person name="Dong C."/>
            <person name="Wang J."/>
            <person name="Liao Y."/>
            <person name="Shao Z."/>
        </authorList>
    </citation>
    <scope>NUCLEOTIDE SEQUENCE [LARGE SCALE GENOMIC DNA]</scope>
    <source>
        <strain evidence="4 5">BH-BN04-4</strain>
    </source>
</reference>
<keyword evidence="2" id="KW-0560">Oxidoreductase</keyword>
<dbReference type="STRING" id="1280947.HY30_13570"/>
<evidence type="ECO:0000256" key="2">
    <source>
        <dbReference type="ARBA" id="ARBA00023002"/>
    </source>
</evidence>
<dbReference type="AlphaFoldDB" id="A0A062UK49"/>
<dbReference type="RefSeq" id="WP_034737873.1">
    <property type="nucleotide sequence ID" value="NZ_AWFG01000013.1"/>
</dbReference>
<dbReference type="EMBL" id="AWFG01000013">
    <property type="protein sequence ID" value="KCZ59629.1"/>
    <property type="molecule type" value="Genomic_DNA"/>
</dbReference>